<feature type="compositionally biased region" description="Pro residues" evidence="1">
    <location>
        <begin position="469"/>
        <end position="508"/>
    </location>
</feature>
<keyword evidence="2" id="KW-1133">Transmembrane helix</keyword>
<keyword evidence="2" id="KW-0472">Membrane</keyword>
<dbReference type="InterPro" id="IPR052173">
    <property type="entry name" value="Beta-lactam_resp_regulator"/>
</dbReference>
<dbReference type="RefSeq" id="WP_266052735.1">
    <property type="nucleotide sequence ID" value="NZ_JAPFQO010000007.1"/>
</dbReference>
<comment type="caution">
    <text evidence="4">The sequence shown here is derived from an EMBL/GenBank/DDBJ whole genome shotgun (WGS) entry which is preliminary data.</text>
</comment>
<feature type="compositionally biased region" description="Basic and acidic residues" evidence="1">
    <location>
        <begin position="346"/>
        <end position="359"/>
    </location>
</feature>
<feature type="region of interest" description="Disordered" evidence="1">
    <location>
        <begin position="560"/>
        <end position="611"/>
    </location>
</feature>
<evidence type="ECO:0000313" key="5">
    <source>
        <dbReference type="Proteomes" id="UP001207228"/>
    </source>
</evidence>
<name>A0ABT3RFR1_9BACT</name>
<protein>
    <submittedName>
        <fullName evidence="4">M48 family metalloprotease</fullName>
        <ecNumber evidence="4">3.4.24.-</ecNumber>
    </submittedName>
</protein>
<keyword evidence="4" id="KW-0378">Hydrolase</keyword>
<keyword evidence="2" id="KW-0812">Transmembrane</keyword>
<feature type="transmembrane region" description="Helical" evidence="2">
    <location>
        <begin position="20"/>
        <end position="41"/>
    </location>
</feature>
<organism evidence="4 5">
    <name type="scientific">Pontibacter anaerobius</name>
    <dbReference type="NCBI Taxonomy" id="2993940"/>
    <lineage>
        <taxon>Bacteria</taxon>
        <taxon>Pseudomonadati</taxon>
        <taxon>Bacteroidota</taxon>
        <taxon>Cytophagia</taxon>
        <taxon>Cytophagales</taxon>
        <taxon>Hymenobacteraceae</taxon>
        <taxon>Pontibacter</taxon>
    </lineage>
</organism>
<reference evidence="4 5" key="1">
    <citation type="submission" date="2022-11" db="EMBL/GenBank/DDBJ databases">
        <title>The characterization of three novel Bacteroidetes species and genomic analysis of their roles in tidal elemental geochemical cycles.</title>
        <authorList>
            <person name="Ma K.-J."/>
        </authorList>
    </citation>
    <scope>NUCLEOTIDE SEQUENCE [LARGE SCALE GENOMIC DNA]</scope>
    <source>
        <strain evidence="4 5">M82</strain>
    </source>
</reference>
<keyword evidence="4" id="KW-0482">Metalloprotease</keyword>
<gene>
    <name evidence="4" type="ORF">OO017_12000</name>
</gene>
<dbReference type="GO" id="GO:0008237">
    <property type="term" value="F:metallopeptidase activity"/>
    <property type="evidence" value="ECO:0007669"/>
    <property type="project" value="UniProtKB-KW"/>
</dbReference>
<dbReference type="EC" id="3.4.24.-" evidence="4"/>
<evidence type="ECO:0000313" key="4">
    <source>
        <dbReference type="EMBL" id="MCX2740672.1"/>
    </source>
</evidence>
<feature type="transmembrane region" description="Helical" evidence="2">
    <location>
        <begin position="322"/>
        <end position="341"/>
    </location>
</feature>
<dbReference type="EMBL" id="JAPFQO010000007">
    <property type="protein sequence ID" value="MCX2740672.1"/>
    <property type="molecule type" value="Genomic_DNA"/>
</dbReference>
<feature type="region of interest" description="Disordered" evidence="1">
    <location>
        <begin position="463"/>
        <end position="523"/>
    </location>
</feature>
<accession>A0ABT3RFR1</accession>
<evidence type="ECO:0000256" key="2">
    <source>
        <dbReference type="SAM" id="Phobius"/>
    </source>
</evidence>
<dbReference type="InterPro" id="IPR008756">
    <property type="entry name" value="Peptidase_M56"/>
</dbReference>
<dbReference type="Pfam" id="PF05569">
    <property type="entry name" value="Peptidase_M56"/>
    <property type="match status" value="1"/>
</dbReference>
<feature type="domain" description="Peptidase M56" evidence="3">
    <location>
        <begin position="22"/>
        <end position="307"/>
    </location>
</feature>
<dbReference type="PANTHER" id="PTHR34978:SF3">
    <property type="entry name" value="SLR0241 PROTEIN"/>
    <property type="match status" value="1"/>
</dbReference>
<feature type="transmembrane region" description="Helical" evidence="2">
    <location>
        <begin position="50"/>
        <end position="72"/>
    </location>
</feature>
<feature type="transmembrane region" description="Helical" evidence="2">
    <location>
        <begin position="120"/>
        <end position="140"/>
    </location>
</feature>
<dbReference type="CDD" id="cd07341">
    <property type="entry name" value="M56_BlaR1_MecR1_like"/>
    <property type="match status" value="1"/>
</dbReference>
<dbReference type="PANTHER" id="PTHR34978">
    <property type="entry name" value="POSSIBLE SENSOR-TRANSDUCER PROTEIN BLAR"/>
    <property type="match status" value="1"/>
</dbReference>
<keyword evidence="5" id="KW-1185">Reference proteome</keyword>
<dbReference type="Gene3D" id="3.30.2010.10">
    <property type="entry name" value="Metalloproteases ('zincins'), catalytic domain"/>
    <property type="match status" value="1"/>
</dbReference>
<evidence type="ECO:0000256" key="1">
    <source>
        <dbReference type="SAM" id="MobiDB-lite"/>
    </source>
</evidence>
<proteinExistence type="predicted"/>
<dbReference type="Proteomes" id="UP001207228">
    <property type="component" value="Unassembled WGS sequence"/>
</dbReference>
<evidence type="ECO:0000259" key="3">
    <source>
        <dbReference type="Pfam" id="PF05569"/>
    </source>
</evidence>
<keyword evidence="4" id="KW-0645">Protease</keyword>
<sequence>MSLIPNLLPEGLVSALGWTLLHALWQGALVALFLSLLLVLLHRQPAKTRYAVASSAMLLQLLLSVGTFVLYFNTAEGAATAMQSIAVAAEAPVISINASFWADPVGTAQVYFEQHLPLLVTLWLLGLALMAVRFIGGLAYTQRLRHYKTSPLGVQWQQKLNQLQRRLGMQQAVRLAESALVQVPMAIGVAKPVILLPMGAVTGLSQAQVEAILAHELAHILRKDYLLNLLQSVVDMLYFYHPAMWWVSGVVRAEREHCCDDMAVALCGDSLTYARALAELEAMRMPAAPGMAVAFSGQRGSLMNRIKRLVGQPLKPTFTEGFAAGLVLVVGLLAVSFGAMAERQPLEAEKPAQPEKEATVPEPEVAEEAGEAVSYTAQDAQGNNRNVVIITNKKGKVKELYVDGKRIPKRDIDKYKNLVDQRLQATNDAPKATREELQVLLEQEREALARAQRDTRKQRIIIERYDGETPPPLPPVPGVPPLPPMPPMPAPGIAPPPPPAPPAPPAPPVGASKKKQKAYEREMKQYDAELDRYAQQMKLYEQEVIVRRIAGDSLRRKEMMARSRERADEMRARQEARQQEVEARRAEMETRRAEMEVRRAEMEEHRQKHMENMRQLKEELVKDGLIESDSSNLNIRINNNTLYINDKEQPQKVYDKYKKWLHPDKQP</sequence>
<feature type="region of interest" description="Disordered" evidence="1">
    <location>
        <begin position="346"/>
        <end position="372"/>
    </location>
</feature>